<comment type="caution">
    <text evidence="1">The sequence shown here is derived from an EMBL/GenBank/DDBJ whole genome shotgun (WGS) entry which is preliminary data.</text>
</comment>
<protein>
    <submittedName>
        <fullName evidence="1">Uncharacterized protein</fullName>
    </submittedName>
</protein>
<dbReference type="EMBL" id="PEBX01000090">
    <property type="protein sequence ID" value="PTQ55625.1"/>
    <property type="molecule type" value="Genomic_DNA"/>
</dbReference>
<gene>
    <name evidence="1" type="ORF">BSOLF_1780</name>
</gene>
<evidence type="ECO:0000313" key="1">
    <source>
        <dbReference type="EMBL" id="PTQ55625.1"/>
    </source>
</evidence>
<name>A0A2R6XYY7_9BACL</name>
<proteinExistence type="predicted"/>
<reference evidence="2" key="1">
    <citation type="journal article" date="2018" name="Sci. Rep.">
        <title>Lignite coal burning seam in the remote Altai Mountains harbors a hydrogen-driven thermophilic microbial community.</title>
        <authorList>
            <person name="Kadnikov V.V."/>
            <person name="Mardanov A.V."/>
            <person name="Ivasenko D.A."/>
            <person name="Antsiferov D.V."/>
            <person name="Beletsky A.V."/>
            <person name="Karnachuk O.V."/>
            <person name="Ravin N.V."/>
        </authorList>
    </citation>
    <scope>NUCLEOTIDE SEQUENCE [LARGE SCALE GENOMIC DNA]</scope>
</reference>
<dbReference type="Proteomes" id="UP000244338">
    <property type="component" value="Unassembled WGS sequence"/>
</dbReference>
<dbReference type="AlphaFoldDB" id="A0A2R6XYY7"/>
<sequence>MKENRPLIKSAGCTMLSVGSLVATVAGHKRRTDVRNQHLIMKEDRTCLRK</sequence>
<accession>A0A2R6XYY7</accession>
<evidence type="ECO:0000313" key="2">
    <source>
        <dbReference type="Proteomes" id="UP000244338"/>
    </source>
</evidence>
<organism evidence="1 2">
    <name type="scientific">Candidatus Carbonibacillus altaicus</name>
    <dbReference type="NCBI Taxonomy" id="2163959"/>
    <lineage>
        <taxon>Bacteria</taxon>
        <taxon>Bacillati</taxon>
        <taxon>Bacillota</taxon>
        <taxon>Bacilli</taxon>
        <taxon>Bacillales</taxon>
        <taxon>Candidatus Carbonibacillus</taxon>
    </lineage>
</organism>